<proteinExistence type="predicted"/>
<evidence type="ECO:0000313" key="1">
    <source>
        <dbReference type="EMBL" id="TCP61308.1"/>
    </source>
</evidence>
<gene>
    <name evidence="1" type="ORF">EV663_10526</name>
</gene>
<accession>A0A4R2RFN4</accession>
<keyword evidence="2" id="KW-1185">Reference proteome</keyword>
<name>A0A4R2RFN4_9RHOB</name>
<dbReference type="Proteomes" id="UP000295050">
    <property type="component" value="Unassembled WGS sequence"/>
</dbReference>
<organism evidence="1 2">
    <name type="scientific">Rhodovulum bhavnagarense</name>
    <dbReference type="NCBI Taxonomy" id="992286"/>
    <lineage>
        <taxon>Bacteria</taxon>
        <taxon>Pseudomonadati</taxon>
        <taxon>Pseudomonadota</taxon>
        <taxon>Alphaproteobacteria</taxon>
        <taxon>Rhodobacterales</taxon>
        <taxon>Paracoccaceae</taxon>
        <taxon>Rhodovulum</taxon>
    </lineage>
</organism>
<evidence type="ECO:0008006" key="3">
    <source>
        <dbReference type="Google" id="ProtNLM"/>
    </source>
</evidence>
<sequence>MSDLLVMTEAGDPVLNDYCEVMARLRGTTHAFVVLIYESQFYFIGRYGYIDVRCSIPTESQPDWRGEAQVEYVDPAEEIPGGELYPADLRANSYVHFAPLKLDGIPVGMVGVANRAPMTTATPDQRIALDVMARLTETYLGKHQTLKRHTQEIFGMLQGDT</sequence>
<dbReference type="AlphaFoldDB" id="A0A4R2RFN4"/>
<dbReference type="EMBL" id="SLXU01000005">
    <property type="protein sequence ID" value="TCP61308.1"/>
    <property type="molecule type" value="Genomic_DNA"/>
</dbReference>
<protein>
    <recommendedName>
        <fullName evidence="3">GAF domain-containing protein</fullName>
    </recommendedName>
</protein>
<reference evidence="1 2" key="1">
    <citation type="submission" date="2019-03" db="EMBL/GenBank/DDBJ databases">
        <title>Genomic Encyclopedia of Type Strains, Phase IV (KMG-IV): sequencing the most valuable type-strain genomes for metagenomic binning, comparative biology and taxonomic classification.</title>
        <authorList>
            <person name="Goeker M."/>
        </authorList>
    </citation>
    <scope>NUCLEOTIDE SEQUENCE [LARGE SCALE GENOMIC DNA]</scope>
    <source>
        <strain evidence="1 2">DSM 24766</strain>
    </source>
</reference>
<evidence type="ECO:0000313" key="2">
    <source>
        <dbReference type="Proteomes" id="UP000295050"/>
    </source>
</evidence>
<comment type="caution">
    <text evidence="1">The sequence shown here is derived from an EMBL/GenBank/DDBJ whole genome shotgun (WGS) entry which is preliminary data.</text>
</comment>